<dbReference type="Pfam" id="PF13730">
    <property type="entry name" value="HTH_36"/>
    <property type="match status" value="1"/>
</dbReference>
<protein>
    <submittedName>
        <fullName evidence="1">Uncharacterized protein</fullName>
    </submittedName>
</protein>
<comment type="caution">
    <text evidence="1">The sequence shown here is derived from an EMBL/GenBank/DDBJ whole genome shotgun (WGS) entry which is preliminary data.</text>
</comment>
<dbReference type="InterPro" id="IPR036388">
    <property type="entry name" value="WH-like_DNA-bd_sf"/>
</dbReference>
<dbReference type="Gene3D" id="1.10.10.10">
    <property type="entry name" value="Winged helix-like DNA-binding domain superfamily/Winged helix DNA-binding domain"/>
    <property type="match status" value="1"/>
</dbReference>
<gene>
    <name evidence="1" type="ORF">C1I60_18835</name>
</gene>
<dbReference type="EMBL" id="PNXQ01000016">
    <property type="protein sequence ID" value="TKH41435.1"/>
    <property type="molecule type" value="Genomic_DNA"/>
</dbReference>
<evidence type="ECO:0000313" key="1">
    <source>
        <dbReference type="EMBL" id="TKH41435.1"/>
    </source>
</evidence>
<organism evidence="1 2">
    <name type="scientific">Paenibacillus terrae</name>
    <dbReference type="NCBI Taxonomy" id="159743"/>
    <lineage>
        <taxon>Bacteria</taxon>
        <taxon>Bacillati</taxon>
        <taxon>Bacillota</taxon>
        <taxon>Bacilli</taxon>
        <taxon>Bacillales</taxon>
        <taxon>Paenibacillaceae</taxon>
        <taxon>Paenibacillus</taxon>
    </lineage>
</organism>
<reference evidence="1 2" key="1">
    <citation type="submission" date="2018-01" db="EMBL/GenBank/DDBJ databases">
        <title>Bacillales members from the olive rhizosphere are effective biological control agents against Verticillium dahliae.</title>
        <authorList>
            <person name="Gomez-Lama C."/>
            <person name="Legarda G."/>
            <person name="Ruano-Rosa D."/>
            <person name="Pizarro-Tobias P."/>
            <person name="Valverde-Corredor A."/>
            <person name="Niqui J.L."/>
            <person name="Trivino J.C."/>
            <person name="Roca A."/>
            <person name="Mercado-Blanco J."/>
        </authorList>
    </citation>
    <scope>NUCLEOTIDE SEQUENCE [LARGE SCALE GENOMIC DNA]</scope>
    <source>
        <strain evidence="1 2">PIC167</strain>
    </source>
</reference>
<sequence>MMQYIKVPYAILDLNVSIQCKCVYLALMRARSGSSKQIKVRLDTVARNAGLQIRQTGMHLATLCRHNVLSRKQINYAGNYGCNTYRILCDESNFAQLPYPIAWHEELTAYDKIAYCVMKRYTDLNKGNYTSYLSKEQLAGLLKCSPNQVDKIKVRLRKAGFISYERNSKEIILIYEKELDNE</sequence>
<proteinExistence type="predicted"/>
<accession>A0A4U2PQG2</accession>
<evidence type="ECO:0000313" key="2">
    <source>
        <dbReference type="Proteomes" id="UP000308114"/>
    </source>
</evidence>
<name>A0A4U2PQG2_9BACL</name>
<dbReference type="AlphaFoldDB" id="A0A4U2PQG2"/>
<dbReference type="Proteomes" id="UP000308114">
    <property type="component" value="Unassembled WGS sequence"/>
</dbReference>